<dbReference type="PROSITE" id="PS51318">
    <property type="entry name" value="TAT"/>
    <property type="match status" value="1"/>
</dbReference>
<evidence type="ECO:0008006" key="4">
    <source>
        <dbReference type="Google" id="ProtNLM"/>
    </source>
</evidence>
<evidence type="ECO:0000256" key="1">
    <source>
        <dbReference type="SAM" id="SignalP"/>
    </source>
</evidence>
<feature type="chain" id="PRO_5039326023" description="Secreted protein" evidence="1">
    <location>
        <begin position="23"/>
        <end position="107"/>
    </location>
</feature>
<keyword evidence="1" id="KW-0732">Signal</keyword>
<evidence type="ECO:0000313" key="2">
    <source>
        <dbReference type="EMBL" id="GIE09808.1"/>
    </source>
</evidence>
<accession>A0A919IYU7</accession>
<reference evidence="2" key="1">
    <citation type="submission" date="2021-01" db="EMBL/GenBank/DDBJ databases">
        <title>Whole genome shotgun sequence of Actinoplanes ferrugineus NBRC 15555.</title>
        <authorList>
            <person name="Komaki H."/>
            <person name="Tamura T."/>
        </authorList>
    </citation>
    <scope>NUCLEOTIDE SEQUENCE</scope>
    <source>
        <strain evidence="2">NBRC 15555</strain>
    </source>
</reference>
<dbReference type="Proteomes" id="UP000598174">
    <property type="component" value="Unassembled WGS sequence"/>
</dbReference>
<evidence type="ECO:0000313" key="3">
    <source>
        <dbReference type="Proteomes" id="UP000598174"/>
    </source>
</evidence>
<dbReference type="AlphaFoldDB" id="A0A919IYU7"/>
<feature type="signal peptide" evidence="1">
    <location>
        <begin position="1"/>
        <end position="22"/>
    </location>
</feature>
<organism evidence="2 3">
    <name type="scientific">Paractinoplanes ferrugineus</name>
    <dbReference type="NCBI Taxonomy" id="113564"/>
    <lineage>
        <taxon>Bacteria</taxon>
        <taxon>Bacillati</taxon>
        <taxon>Actinomycetota</taxon>
        <taxon>Actinomycetes</taxon>
        <taxon>Micromonosporales</taxon>
        <taxon>Micromonosporaceae</taxon>
        <taxon>Paractinoplanes</taxon>
    </lineage>
</organism>
<protein>
    <recommendedName>
        <fullName evidence="4">Secreted protein</fullName>
    </recommendedName>
</protein>
<keyword evidence="3" id="KW-1185">Reference proteome</keyword>
<gene>
    <name evidence="2" type="ORF">Afe05nite_16480</name>
</gene>
<sequence>MRNLFKRTLLVALLAGAGVAVAASPASASAQGCGRLSVTWGLGGGGAYWCQKGDGYYRTMVYCATNVQGTSGGSFYYGPWIHTGDSKIIGKVCPSKKYLIDIGYDLA</sequence>
<dbReference type="EMBL" id="BOMM01000012">
    <property type="protein sequence ID" value="GIE09808.1"/>
    <property type="molecule type" value="Genomic_DNA"/>
</dbReference>
<proteinExistence type="predicted"/>
<dbReference type="RefSeq" id="WP_203816397.1">
    <property type="nucleotide sequence ID" value="NZ_BAAABP010000007.1"/>
</dbReference>
<dbReference type="InterPro" id="IPR006311">
    <property type="entry name" value="TAT_signal"/>
</dbReference>
<comment type="caution">
    <text evidence="2">The sequence shown here is derived from an EMBL/GenBank/DDBJ whole genome shotgun (WGS) entry which is preliminary data.</text>
</comment>
<dbReference type="PROSITE" id="PS51257">
    <property type="entry name" value="PROKAR_LIPOPROTEIN"/>
    <property type="match status" value="1"/>
</dbReference>
<name>A0A919IYU7_9ACTN</name>